<dbReference type="GO" id="GO:0009279">
    <property type="term" value="C:cell outer membrane"/>
    <property type="evidence" value="ECO:0007669"/>
    <property type="project" value="UniProtKB-SubCell"/>
</dbReference>
<evidence type="ECO:0000256" key="4">
    <source>
        <dbReference type="ARBA" id="ARBA00022692"/>
    </source>
</evidence>
<keyword evidence="7" id="KW-0626">Porin</keyword>
<keyword evidence="8 10" id="KW-0472">Membrane</keyword>
<keyword evidence="5 12" id="KW-0732">Signal</keyword>
<evidence type="ECO:0000256" key="9">
    <source>
        <dbReference type="ARBA" id="ARBA00023237"/>
    </source>
</evidence>
<dbReference type="InterPro" id="IPR011250">
    <property type="entry name" value="OMP/PagP_B-barrel"/>
</dbReference>
<dbReference type="Proteomes" id="UP000238220">
    <property type="component" value="Unassembled WGS sequence"/>
</dbReference>
<evidence type="ECO:0000256" key="6">
    <source>
        <dbReference type="ARBA" id="ARBA00023065"/>
    </source>
</evidence>
<dbReference type="InterPro" id="IPR028974">
    <property type="entry name" value="TSP_type-3_rpt"/>
</dbReference>
<dbReference type="PANTHER" id="PTHR30329:SF21">
    <property type="entry name" value="LIPOPROTEIN YIAD-RELATED"/>
    <property type="match status" value="1"/>
</dbReference>
<accession>A0A2S5TEE6</accession>
<dbReference type="SUPFAM" id="SSF103647">
    <property type="entry name" value="TSP type-3 repeat"/>
    <property type="match status" value="1"/>
</dbReference>
<keyword evidence="15" id="KW-1185">Reference proteome</keyword>
<keyword evidence="6" id="KW-0406">Ion transport</keyword>
<evidence type="ECO:0000313" key="14">
    <source>
        <dbReference type="EMBL" id="PPE73292.1"/>
    </source>
</evidence>
<evidence type="ECO:0000256" key="2">
    <source>
        <dbReference type="ARBA" id="ARBA00022448"/>
    </source>
</evidence>
<dbReference type="GO" id="GO:0015288">
    <property type="term" value="F:porin activity"/>
    <property type="evidence" value="ECO:0007669"/>
    <property type="project" value="UniProtKB-KW"/>
</dbReference>
<sequence length="389" mass="40697">MKTKALALLILGGVLSTAQAESKPYLGLMGSWVNPDSGRQADDDGMGAHFLFGFPFNDYLAAELNGFGHKVNNDVTGQNDTNFGAGLDLKLGLAPSSRINPYLLLGGGATYEEALGDPPASKSDGNRTVGYANAGGGLLFKIGGSRDAALRIEGRRYAIFSDDIPGTAGGSDRVWDTRVNAGVQFNLSETAPPPPPAPPPPAPKPAVADSDGDGVLDNIDRCPGTPRGIAVDAYGCGLPPPPPPDADGDGVLNANDLCPDTPRGMRVDERGCAVKAQRLVLRNINFEFNKATLTADGRAILDGIAAGLRGQPTMEVEIEGHTDSIGSDAYNLKLSKARANSVRDYLVSQGVQAGRLSAKGMGESVPVSSNKTDEGRAQNRRVEFKVIKQ</sequence>
<dbReference type="SUPFAM" id="SSF103088">
    <property type="entry name" value="OmpA-like"/>
    <property type="match status" value="1"/>
</dbReference>
<keyword evidence="4" id="KW-0812">Transmembrane</keyword>
<dbReference type="PROSITE" id="PS51123">
    <property type="entry name" value="OMPA_2"/>
    <property type="match status" value="1"/>
</dbReference>
<dbReference type="PRINTS" id="PR01021">
    <property type="entry name" value="OMPADOMAIN"/>
</dbReference>
<comment type="caution">
    <text evidence="14">The sequence shown here is derived from an EMBL/GenBank/DDBJ whole genome shotgun (WGS) entry which is preliminary data.</text>
</comment>
<keyword evidence="9" id="KW-0998">Cell outer membrane</keyword>
<dbReference type="EMBL" id="PSNW01000007">
    <property type="protein sequence ID" value="PPE73292.1"/>
    <property type="molecule type" value="Genomic_DNA"/>
</dbReference>
<keyword evidence="3" id="KW-1134">Transmembrane beta strand</keyword>
<evidence type="ECO:0000259" key="13">
    <source>
        <dbReference type="PROSITE" id="PS51123"/>
    </source>
</evidence>
<evidence type="ECO:0000313" key="15">
    <source>
        <dbReference type="Proteomes" id="UP000238220"/>
    </source>
</evidence>
<evidence type="ECO:0000256" key="11">
    <source>
        <dbReference type="SAM" id="MobiDB-lite"/>
    </source>
</evidence>
<feature type="domain" description="OmpA-like" evidence="13">
    <location>
        <begin position="273"/>
        <end position="389"/>
    </location>
</feature>
<evidence type="ECO:0000256" key="3">
    <source>
        <dbReference type="ARBA" id="ARBA00022452"/>
    </source>
</evidence>
<feature type="region of interest" description="Disordered" evidence="11">
    <location>
        <begin position="359"/>
        <end position="380"/>
    </location>
</feature>
<evidence type="ECO:0000256" key="10">
    <source>
        <dbReference type="PROSITE-ProRule" id="PRU00473"/>
    </source>
</evidence>
<dbReference type="Pfam" id="PF13505">
    <property type="entry name" value="OMP_b-brl"/>
    <property type="match status" value="1"/>
</dbReference>
<dbReference type="SUPFAM" id="SSF56925">
    <property type="entry name" value="OMPA-like"/>
    <property type="match status" value="1"/>
</dbReference>
<dbReference type="Pfam" id="PF02412">
    <property type="entry name" value="TSP_3"/>
    <property type="match status" value="2"/>
</dbReference>
<evidence type="ECO:0000256" key="1">
    <source>
        <dbReference type="ARBA" id="ARBA00004571"/>
    </source>
</evidence>
<dbReference type="PANTHER" id="PTHR30329">
    <property type="entry name" value="STATOR ELEMENT OF FLAGELLAR MOTOR COMPLEX"/>
    <property type="match status" value="1"/>
</dbReference>
<dbReference type="InterPro" id="IPR003367">
    <property type="entry name" value="Thrombospondin_3-like_rpt"/>
</dbReference>
<evidence type="ECO:0000256" key="12">
    <source>
        <dbReference type="SAM" id="SignalP"/>
    </source>
</evidence>
<feature type="compositionally biased region" description="Basic and acidic residues" evidence="11">
    <location>
        <begin position="371"/>
        <end position="380"/>
    </location>
</feature>
<dbReference type="GO" id="GO:0007155">
    <property type="term" value="P:cell adhesion"/>
    <property type="evidence" value="ECO:0007669"/>
    <property type="project" value="InterPro"/>
</dbReference>
<dbReference type="GO" id="GO:0005509">
    <property type="term" value="F:calcium ion binding"/>
    <property type="evidence" value="ECO:0007669"/>
    <property type="project" value="InterPro"/>
</dbReference>
<feature type="signal peptide" evidence="12">
    <location>
        <begin position="1"/>
        <end position="20"/>
    </location>
</feature>
<protein>
    <recommendedName>
        <fullName evidence="13">OmpA-like domain-containing protein</fullName>
    </recommendedName>
</protein>
<dbReference type="RefSeq" id="WP_104230888.1">
    <property type="nucleotide sequence ID" value="NZ_PSNW01000007.1"/>
</dbReference>
<keyword evidence="2" id="KW-0813">Transport</keyword>
<dbReference type="InterPro" id="IPR036737">
    <property type="entry name" value="OmpA-like_sf"/>
</dbReference>
<name>A0A2S5TEE6_9GAMM</name>
<dbReference type="InterPro" id="IPR006665">
    <property type="entry name" value="OmpA-like"/>
</dbReference>
<dbReference type="InterPro" id="IPR027385">
    <property type="entry name" value="Beta-barrel_OMP"/>
</dbReference>
<evidence type="ECO:0000256" key="5">
    <source>
        <dbReference type="ARBA" id="ARBA00022729"/>
    </source>
</evidence>
<feature type="chain" id="PRO_5015530302" description="OmpA-like domain-containing protein" evidence="12">
    <location>
        <begin position="21"/>
        <end position="389"/>
    </location>
</feature>
<proteinExistence type="predicted"/>
<dbReference type="CDD" id="cd07185">
    <property type="entry name" value="OmpA_C-like"/>
    <property type="match status" value="1"/>
</dbReference>
<dbReference type="AlphaFoldDB" id="A0A2S5TEE6"/>
<dbReference type="InterPro" id="IPR050330">
    <property type="entry name" value="Bact_OuterMem_StrucFunc"/>
</dbReference>
<organism evidence="14 15">
    <name type="scientific">Solimonas fluminis</name>
    <dbReference type="NCBI Taxonomy" id="2086571"/>
    <lineage>
        <taxon>Bacteria</taxon>
        <taxon>Pseudomonadati</taxon>
        <taxon>Pseudomonadota</taxon>
        <taxon>Gammaproteobacteria</taxon>
        <taxon>Nevskiales</taxon>
        <taxon>Nevskiaceae</taxon>
        <taxon>Solimonas</taxon>
    </lineage>
</organism>
<dbReference type="Pfam" id="PF00691">
    <property type="entry name" value="OmpA"/>
    <property type="match status" value="1"/>
</dbReference>
<dbReference type="GO" id="GO:0006811">
    <property type="term" value="P:monoatomic ion transport"/>
    <property type="evidence" value="ECO:0007669"/>
    <property type="project" value="UniProtKB-KW"/>
</dbReference>
<evidence type="ECO:0000256" key="7">
    <source>
        <dbReference type="ARBA" id="ARBA00023114"/>
    </source>
</evidence>
<dbReference type="PRINTS" id="PR01023">
    <property type="entry name" value="NAFLGMOTY"/>
</dbReference>
<reference evidence="14 15" key="1">
    <citation type="submission" date="2018-02" db="EMBL/GenBank/DDBJ databases">
        <title>Genome sequencing of Solimonas sp. HR-BB.</title>
        <authorList>
            <person name="Lee Y."/>
            <person name="Jeon C.O."/>
        </authorList>
    </citation>
    <scope>NUCLEOTIDE SEQUENCE [LARGE SCALE GENOMIC DNA]</scope>
    <source>
        <strain evidence="14 15">HR-BB</strain>
    </source>
</reference>
<dbReference type="OrthoDB" id="9805832at2"/>
<gene>
    <name evidence="14" type="ORF">C3942_13540</name>
</gene>
<comment type="subcellular location">
    <subcellularLocation>
        <location evidence="1">Cell outer membrane</location>
        <topology evidence="1">Multi-pass membrane protein</topology>
    </subcellularLocation>
</comment>
<dbReference type="Gene3D" id="3.30.1330.60">
    <property type="entry name" value="OmpA-like domain"/>
    <property type="match status" value="1"/>
</dbReference>
<dbReference type="InterPro" id="IPR006664">
    <property type="entry name" value="OMP_bac"/>
</dbReference>
<feature type="compositionally biased region" description="Pro residues" evidence="11">
    <location>
        <begin position="191"/>
        <end position="204"/>
    </location>
</feature>
<dbReference type="GO" id="GO:0046930">
    <property type="term" value="C:pore complex"/>
    <property type="evidence" value="ECO:0007669"/>
    <property type="project" value="UniProtKB-KW"/>
</dbReference>
<evidence type="ECO:0000256" key="8">
    <source>
        <dbReference type="ARBA" id="ARBA00023136"/>
    </source>
</evidence>
<feature type="region of interest" description="Disordered" evidence="11">
    <location>
        <begin position="186"/>
        <end position="216"/>
    </location>
</feature>
<dbReference type="Gene3D" id="2.40.160.20">
    <property type="match status" value="1"/>
</dbReference>